<dbReference type="InterPro" id="IPR012337">
    <property type="entry name" value="RNaseH-like_sf"/>
</dbReference>
<dbReference type="InterPro" id="IPR036397">
    <property type="entry name" value="RNaseH_sf"/>
</dbReference>
<dbReference type="InterPro" id="IPR048020">
    <property type="entry name" value="Transpos_IS3"/>
</dbReference>
<dbReference type="GO" id="GO:0015074">
    <property type="term" value="P:DNA integration"/>
    <property type="evidence" value="ECO:0007669"/>
    <property type="project" value="InterPro"/>
</dbReference>
<name>A0A2H0UH79_9BACT</name>
<dbReference type="Gene3D" id="3.30.420.10">
    <property type="entry name" value="Ribonuclease H-like superfamily/Ribonuclease H"/>
    <property type="match status" value="1"/>
</dbReference>
<dbReference type="Pfam" id="PF00665">
    <property type="entry name" value="rve"/>
    <property type="match status" value="1"/>
</dbReference>
<evidence type="ECO:0000313" key="3">
    <source>
        <dbReference type="Proteomes" id="UP000229612"/>
    </source>
</evidence>
<dbReference type="EMBL" id="PFBG01000032">
    <property type="protein sequence ID" value="PIR85720.1"/>
    <property type="molecule type" value="Genomic_DNA"/>
</dbReference>
<dbReference type="NCBIfam" id="NF033516">
    <property type="entry name" value="transpos_IS3"/>
    <property type="match status" value="1"/>
</dbReference>
<evidence type="ECO:0000259" key="1">
    <source>
        <dbReference type="PROSITE" id="PS50994"/>
    </source>
</evidence>
<dbReference type="SUPFAM" id="SSF53098">
    <property type="entry name" value="Ribonuclease H-like"/>
    <property type="match status" value="1"/>
</dbReference>
<feature type="domain" description="Integrase catalytic" evidence="1">
    <location>
        <begin position="89"/>
        <end position="247"/>
    </location>
</feature>
<dbReference type="Proteomes" id="UP000229612">
    <property type="component" value="Unassembled WGS sequence"/>
</dbReference>
<proteinExistence type="predicted"/>
<dbReference type="Pfam" id="PF13333">
    <property type="entry name" value="rve_2"/>
    <property type="match status" value="1"/>
</dbReference>
<dbReference type="InterPro" id="IPR001584">
    <property type="entry name" value="Integrase_cat-core"/>
</dbReference>
<dbReference type="PANTHER" id="PTHR46889:SF4">
    <property type="entry name" value="TRANSPOSASE INSO FOR INSERTION SEQUENCE ELEMENT IS911B-RELATED"/>
    <property type="match status" value="1"/>
</dbReference>
<dbReference type="AlphaFoldDB" id="A0A2H0UH79"/>
<dbReference type="GO" id="GO:0003676">
    <property type="term" value="F:nucleic acid binding"/>
    <property type="evidence" value="ECO:0007669"/>
    <property type="project" value="InterPro"/>
</dbReference>
<dbReference type="PROSITE" id="PS50994">
    <property type="entry name" value="INTEGRASE"/>
    <property type="match status" value="1"/>
</dbReference>
<dbReference type="InterPro" id="IPR050900">
    <property type="entry name" value="Transposase_IS3/IS150/IS904"/>
</dbReference>
<dbReference type="PANTHER" id="PTHR46889">
    <property type="entry name" value="TRANSPOSASE INSF FOR INSERTION SEQUENCE IS3B-RELATED"/>
    <property type="match status" value="1"/>
</dbReference>
<organism evidence="2 3">
    <name type="scientific">Candidatus Kaiserbacteria bacterium CG10_big_fil_rev_8_21_14_0_10_44_10</name>
    <dbReference type="NCBI Taxonomy" id="1974606"/>
    <lineage>
        <taxon>Bacteria</taxon>
        <taxon>Candidatus Kaiseribacteriota</taxon>
    </lineage>
</organism>
<evidence type="ECO:0000313" key="2">
    <source>
        <dbReference type="EMBL" id="PIR85720.1"/>
    </source>
</evidence>
<comment type="caution">
    <text evidence="2">The sequence shown here is derived from an EMBL/GenBank/DDBJ whole genome shotgun (WGS) entry which is preliminary data.</text>
</comment>
<protein>
    <recommendedName>
        <fullName evidence="1">Integrase catalytic domain-containing protein</fullName>
    </recommendedName>
</protein>
<gene>
    <name evidence="2" type="ORF">COU14_02835</name>
</gene>
<accession>A0A2H0UH79</accession>
<sequence>MVIGFSRTHQYYKHRQPAKDWVTKQSIEATLRDHPSYGHKRLALHLKLNKKRVLRVMRLFGIKPYRRVTPKLYTKPKDSVFPNLLITETPLGPGDIYASDFTYLKYHGRWVYVATVLDVFTREIVGVSVLTTHSTQLVLNALANAVLYCPPPRIVHSDQGSEYASMDYAALVQKLGILQSMSNPGCPWENGYQESFYKGFKLDLGDPNRFATLGELVAAIYQTINYYNRYRIHSAHKMSPVQFVATL</sequence>
<reference evidence="3" key="1">
    <citation type="submission" date="2017-09" db="EMBL/GenBank/DDBJ databases">
        <title>Depth-based differentiation of microbial function through sediment-hosted aquifers and enrichment of novel symbionts in the deep terrestrial subsurface.</title>
        <authorList>
            <person name="Probst A.J."/>
            <person name="Ladd B."/>
            <person name="Jarett J.K."/>
            <person name="Geller-Mcgrath D.E."/>
            <person name="Sieber C.M.K."/>
            <person name="Emerson J.B."/>
            <person name="Anantharaman K."/>
            <person name="Thomas B.C."/>
            <person name="Malmstrom R."/>
            <person name="Stieglmeier M."/>
            <person name="Klingl A."/>
            <person name="Woyke T."/>
            <person name="Ryan C.M."/>
            <person name="Banfield J.F."/>
        </authorList>
    </citation>
    <scope>NUCLEOTIDE SEQUENCE [LARGE SCALE GENOMIC DNA]</scope>
</reference>